<keyword evidence="3" id="KW-0067">ATP-binding</keyword>
<dbReference type="InterPro" id="IPR008266">
    <property type="entry name" value="Tyr_kinase_AS"/>
</dbReference>
<dbReference type="InterPro" id="IPR017441">
    <property type="entry name" value="Protein_kinase_ATP_BS"/>
</dbReference>
<dbReference type="Gene3D" id="1.10.510.10">
    <property type="entry name" value="Transferase(Phosphotransferase) domain 1"/>
    <property type="match status" value="1"/>
</dbReference>
<dbReference type="Gene3D" id="3.30.200.20">
    <property type="entry name" value="Phosphorylase Kinase, domain 1"/>
    <property type="match status" value="1"/>
</dbReference>
<gene>
    <name evidence="7" type="ORF">BIW11_02463</name>
</gene>
<dbReference type="OrthoDB" id="3256376at2759"/>
<dbReference type="InterPro" id="IPR001245">
    <property type="entry name" value="Ser-Thr/Tyr_kinase_cat_dom"/>
</dbReference>
<reference evidence="7 8" key="1">
    <citation type="journal article" date="2017" name="Gigascience">
        <title>Draft genome of the honey bee ectoparasitic mite, Tropilaelaps mercedesae, is shaped by the parasitic life history.</title>
        <authorList>
            <person name="Dong X."/>
            <person name="Armstrong S.D."/>
            <person name="Xia D."/>
            <person name="Makepeace B.L."/>
            <person name="Darby A.C."/>
            <person name="Kadowaki T."/>
        </authorList>
    </citation>
    <scope>NUCLEOTIDE SEQUENCE [LARGE SCALE GENOMIC DNA]</scope>
    <source>
        <strain evidence="7">Wuxi-XJTLU</strain>
    </source>
</reference>
<dbReference type="InterPro" id="IPR000719">
    <property type="entry name" value="Prot_kinase_dom"/>
</dbReference>
<dbReference type="AlphaFoldDB" id="A0A1V9Y2M4"/>
<dbReference type="PROSITE" id="PS50011">
    <property type="entry name" value="PROTEIN_KINASE_DOM"/>
    <property type="match status" value="1"/>
</dbReference>
<evidence type="ECO:0000259" key="6">
    <source>
        <dbReference type="PROSITE" id="PS50011"/>
    </source>
</evidence>
<keyword evidence="7" id="KW-0418">Kinase</keyword>
<keyword evidence="3" id="KW-0547">Nucleotide-binding</keyword>
<evidence type="ECO:0000256" key="1">
    <source>
        <dbReference type="ARBA" id="ARBA00004167"/>
    </source>
</evidence>
<comment type="caution">
    <text evidence="7">The sequence shown here is derived from an EMBL/GenBank/DDBJ whole genome shotgun (WGS) entry which is preliminary data.</text>
</comment>
<evidence type="ECO:0000256" key="3">
    <source>
        <dbReference type="PROSITE-ProRule" id="PRU10141"/>
    </source>
</evidence>
<dbReference type="InterPro" id="IPR020635">
    <property type="entry name" value="Tyr_kinase_cat_dom"/>
</dbReference>
<comment type="subcellular location">
    <subcellularLocation>
        <location evidence="1">Membrane</location>
        <topology evidence="1">Single-pass membrane protein</topology>
    </subcellularLocation>
</comment>
<feature type="transmembrane region" description="Helical" evidence="5">
    <location>
        <begin position="84"/>
        <end position="106"/>
    </location>
</feature>
<dbReference type="PANTHER" id="PTHR24416:SF617">
    <property type="entry name" value="RET ONCOGENE, ISOFORM A"/>
    <property type="match status" value="1"/>
</dbReference>
<dbReference type="GO" id="GO:0007169">
    <property type="term" value="P:cell surface receptor protein tyrosine kinase signaling pathway"/>
    <property type="evidence" value="ECO:0007669"/>
    <property type="project" value="TreeGrafter"/>
</dbReference>
<keyword evidence="5" id="KW-0472">Membrane</keyword>
<feature type="domain" description="Protein kinase" evidence="6">
    <location>
        <begin position="166"/>
        <end position="339"/>
    </location>
</feature>
<dbReference type="SMART" id="SM00219">
    <property type="entry name" value="TyrKc"/>
    <property type="match status" value="1"/>
</dbReference>
<evidence type="ECO:0000256" key="4">
    <source>
        <dbReference type="SAM" id="MobiDB-lite"/>
    </source>
</evidence>
<dbReference type="STRING" id="418985.A0A1V9Y2M4"/>
<keyword evidence="7" id="KW-0808">Transferase</keyword>
<keyword evidence="5" id="KW-1133">Transmembrane helix</keyword>
<dbReference type="InParanoid" id="A0A1V9Y2M4"/>
<organism evidence="7 8">
    <name type="scientific">Tropilaelaps mercedesae</name>
    <dbReference type="NCBI Taxonomy" id="418985"/>
    <lineage>
        <taxon>Eukaryota</taxon>
        <taxon>Metazoa</taxon>
        <taxon>Ecdysozoa</taxon>
        <taxon>Arthropoda</taxon>
        <taxon>Chelicerata</taxon>
        <taxon>Arachnida</taxon>
        <taxon>Acari</taxon>
        <taxon>Parasitiformes</taxon>
        <taxon>Mesostigmata</taxon>
        <taxon>Gamasina</taxon>
        <taxon>Dermanyssoidea</taxon>
        <taxon>Laelapidae</taxon>
        <taxon>Tropilaelaps</taxon>
    </lineage>
</organism>
<dbReference type="GO" id="GO:0004714">
    <property type="term" value="F:transmembrane receptor protein tyrosine kinase activity"/>
    <property type="evidence" value="ECO:0007669"/>
    <property type="project" value="UniProtKB-EC"/>
</dbReference>
<dbReference type="SUPFAM" id="SSF56112">
    <property type="entry name" value="Protein kinase-like (PK-like)"/>
    <property type="match status" value="1"/>
</dbReference>
<dbReference type="PANTHER" id="PTHR24416">
    <property type="entry name" value="TYROSINE-PROTEIN KINASE RECEPTOR"/>
    <property type="match status" value="1"/>
</dbReference>
<name>A0A1V9Y2M4_9ACAR</name>
<proteinExistence type="predicted"/>
<evidence type="ECO:0000256" key="5">
    <source>
        <dbReference type="SAM" id="Phobius"/>
    </source>
</evidence>
<evidence type="ECO:0000256" key="2">
    <source>
        <dbReference type="ARBA" id="ARBA00051243"/>
    </source>
</evidence>
<dbReference type="EMBL" id="MNPL01000461">
    <property type="protein sequence ID" value="OQR79994.1"/>
    <property type="molecule type" value="Genomic_DNA"/>
</dbReference>
<evidence type="ECO:0000313" key="8">
    <source>
        <dbReference type="Proteomes" id="UP000192247"/>
    </source>
</evidence>
<dbReference type="GO" id="GO:0005886">
    <property type="term" value="C:plasma membrane"/>
    <property type="evidence" value="ECO:0007669"/>
    <property type="project" value="TreeGrafter"/>
</dbReference>
<dbReference type="Pfam" id="PF07714">
    <property type="entry name" value="PK_Tyr_Ser-Thr"/>
    <property type="match status" value="1"/>
</dbReference>
<protein>
    <submittedName>
        <fullName evidence="7">Proto-oncogene tyrosine-protein kinase receptor Ret-like</fullName>
    </submittedName>
</protein>
<evidence type="ECO:0000313" key="7">
    <source>
        <dbReference type="EMBL" id="OQR79994.1"/>
    </source>
</evidence>
<feature type="region of interest" description="Disordered" evidence="4">
    <location>
        <begin position="113"/>
        <end position="137"/>
    </location>
</feature>
<dbReference type="PRINTS" id="PR00109">
    <property type="entry name" value="TYRKINASE"/>
</dbReference>
<comment type="catalytic activity">
    <reaction evidence="2">
        <text>L-tyrosyl-[protein] + ATP = O-phospho-L-tyrosyl-[protein] + ADP + H(+)</text>
        <dbReference type="Rhea" id="RHEA:10596"/>
        <dbReference type="Rhea" id="RHEA-COMP:10136"/>
        <dbReference type="Rhea" id="RHEA-COMP:20101"/>
        <dbReference type="ChEBI" id="CHEBI:15378"/>
        <dbReference type="ChEBI" id="CHEBI:30616"/>
        <dbReference type="ChEBI" id="CHEBI:46858"/>
        <dbReference type="ChEBI" id="CHEBI:61978"/>
        <dbReference type="ChEBI" id="CHEBI:456216"/>
        <dbReference type="EC" id="2.7.10.1"/>
    </reaction>
</comment>
<dbReference type="GO" id="GO:0005524">
    <property type="term" value="F:ATP binding"/>
    <property type="evidence" value="ECO:0007669"/>
    <property type="project" value="UniProtKB-UniRule"/>
</dbReference>
<feature type="binding site" evidence="3">
    <location>
        <position position="200"/>
    </location>
    <ligand>
        <name>ATP</name>
        <dbReference type="ChEBI" id="CHEBI:30616"/>
    </ligand>
</feature>
<feature type="compositionally biased region" description="Basic and acidic residues" evidence="4">
    <location>
        <begin position="114"/>
        <end position="124"/>
    </location>
</feature>
<feature type="region of interest" description="Disordered" evidence="4">
    <location>
        <begin position="45"/>
        <end position="64"/>
    </location>
</feature>
<dbReference type="Proteomes" id="UP000192247">
    <property type="component" value="Unassembled WGS sequence"/>
</dbReference>
<dbReference type="InterPro" id="IPR050122">
    <property type="entry name" value="RTK"/>
</dbReference>
<keyword evidence="8" id="KW-1185">Reference proteome</keyword>
<sequence>MVAQQASHPARGLPLDANEICWCESSKRCTCDTIKSENKIDSARSVRRANEDVKQAKRTTASSGRGGGYNGFERFCGPKGCVNVLKVVGLGGMLVAFTVVAVVVLLHRPNPRGPQKDASLKRDSPATPDIPSVYDPESSGAFEGPDVKLLAMSGVDVRWEVRRDNLLFENLLGEGEFGKVVRAQAWSIAGRDGYSTVAVKMLKDNASVQDAQDLLQELQTLKEVDHVNVIKLLGACTSRDGPLYVIVEYCEFGSLRSYLRRCRNIPSIEDLRAVQNPTYLGEDPRTQLPSAQQLISFMWQIARGMSYLSDLKVIHRDLATRNILVAKGQLIIEKTDYYC</sequence>
<keyword evidence="5" id="KW-0812">Transmembrane</keyword>
<dbReference type="GO" id="GO:0043235">
    <property type="term" value="C:receptor complex"/>
    <property type="evidence" value="ECO:0007669"/>
    <property type="project" value="TreeGrafter"/>
</dbReference>
<dbReference type="PROSITE" id="PS00109">
    <property type="entry name" value="PROTEIN_KINASE_TYR"/>
    <property type="match status" value="1"/>
</dbReference>
<accession>A0A1V9Y2M4</accession>
<feature type="compositionally biased region" description="Basic and acidic residues" evidence="4">
    <location>
        <begin position="45"/>
        <end position="55"/>
    </location>
</feature>
<dbReference type="InterPro" id="IPR011009">
    <property type="entry name" value="Kinase-like_dom_sf"/>
</dbReference>
<keyword evidence="7" id="KW-0675">Receptor</keyword>
<dbReference type="PROSITE" id="PS00107">
    <property type="entry name" value="PROTEIN_KINASE_ATP"/>
    <property type="match status" value="1"/>
</dbReference>